<evidence type="ECO:0000313" key="8">
    <source>
        <dbReference type="Proteomes" id="UP000217790"/>
    </source>
</evidence>
<dbReference type="Pfam" id="PF12796">
    <property type="entry name" value="Ank_2"/>
    <property type="match status" value="5"/>
</dbReference>
<feature type="repeat" description="ANK" evidence="3">
    <location>
        <begin position="689"/>
        <end position="721"/>
    </location>
</feature>
<dbReference type="InParanoid" id="A0A2H3DXL1"/>
<dbReference type="Pfam" id="PF22939">
    <property type="entry name" value="WHD_GPIID"/>
    <property type="match status" value="1"/>
</dbReference>
<dbReference type="OMA" id="AYIFCNF"/>
<feature type="domain" description="Nephrocystin 3-like N-terminal" evidence="6">
    <location>
        <begin position="231"/>
        <end position="387"/>
    </location>
</feature>
<dbReference type="InterPro" id="IPR036770">
    <property type="entry name" value="Ankyrin_rpt-contain_sf"/>
</dbReference>
<feature type="signal peptide" evidence="4">
    <location>
        <begin position="1"/>
        <end position="16"/>
    </location>
</feature>
<dbReference type="InterPro" id="IPR002110">
    <property type="entry name" value="Ankyrin_rpt"/>
</dbReference>
<dbReference type="InterPro" id="IPR027417">
    <property type="entry name" value="P-loop_NTPase"/>
</dbReference>
<dbReference type="PANTHER" id="PTHR24198:SF165">
    <property type="entry name" value="ANKYRIN REPEAT-CONTAINING PROTEIN-RELATED"/>
    <property type="match status" value="1"/>
</dbReference>
<evidence type="ECO:0000259" key="5">
    <source>
        <dbReference type="Pfam" id="PF22939"/>
    </source>
</evidence>
<feature type="repeat" description="ANK" evidence="3">
    <location>
        <begin position="722"/>
        <end position="754"/>
    </location>
</feature>
<evidence type="ECO:0000256" key="2">
    <source>
        <dbReference type="ARBA" id="ARBA00023043"/>
    </source>
</evidence>
<evidence type="ECO:0000256" key="3">
    <source>
        <dbReference type="PROSITE-ProRule" id="PRU00023"/>
    </source>
</evidence>
<dbReference type="InterPro" id="IPR056884">
    <property type="entry name" value="NPHP3-like_N"/>
</dbReference>
<keyword evidence="4" id="KW-0732">Signal</keyword>
<dbReference type="STRING" id="47427.A0A2H3DXL1"/>
<evidence type="ECO:0000256" key="4">
    <source>
        <dbReference type="SAM" id="SignalP"/>
    </source>
</evidence>
<evidence type="ECO:0000256" key="1">
    <source>
        <dbReference type="ARBA" id="ARBA00022737"/>
    </source>
</evidence>
<proteinExistence type="predicted"/>
<feature type="domain" description="GPI inositol-deacylase winged helix" evidence="5">
    <location>
        <begin position="494"/>
        <end position="558"/>
    </location>
</feature>
<feature type="chain" id="PRO_5013877421" evidence="4">
    <location>
        <begin position="17"/>
        <end position="1408"/>
    </location>
</feature>
<keyword evidence="1" id="KW-0677">Repeat</keyword>
<protein>
    <submittedName>
        <fullName evidence="7">Ankyrin</fullName>
    </submittedName>
</protein>
<dbReference type="InterPro" id="IPR054471">
    <property type="entry name" value="GPIID_WHD"/>
</dbReference>
<dbReference type="SUPFAM" id="SSF48403">
    <property type="entry name" value="Ankyrin repeat"/>
    <property type="match status" value="3"/>
</dbReference>
<dbReference type="Proteomes" id="UP000217790">
    <property type="component" value="Unassembled WGS sequence"/>
</dbReference>
<keyword evidence="2 3" id="KW-0040">ANK repeat</keyword>
<dbReference type="PANTHER" id="PTHR24198">
    <property type="entry name" value="ANKYRIN REPEAT AND PROTEIN KINASE DOMAIN-CONTAINING PROTEIN"/>
    <property type="match status" value="1"/>
</dbReference>
<feature type="repeat" description="ANK" evidence="3">
    <location>
        <begin position="891"/>
        <end position="924"/>
    </location>
</feature>
<dbReference type="OrthoDB" id="7464126at2759"/>
<name>A0A2H3DXL1_ARMGA</name>
<gene>
    <name evidence="7" type="ORF">ARMGADRAFT_1074788</name>
</gene>
<organism evidence="7 8">
    <name type="scientific">Armillaria gallica</name>
    <name type="common">Bulbous honey fungus</name>
    <name type="synonym">Armillaria bulbosa</name>
    <dbReference type="NCBI Taxonomy" id="47427"/>
    <lineage>
        <taxon>Eukaryota</taxon>
        <taxon>Fungi</taxon>
        <taxon>Dikarya</taxon>
        <taxon>Basidiomycota</taxon>
        <taxon>Agaricomycotina</taxon>
        <taxon>Agaricomycetes</taxon>
        <taxon>Agaricomycetidae</taxon>
        <taxon>Agaricales</taxon>
        <taxon>Marasmiineae</taxon>
        <taxon>Physalacriaceae</taxon>
        <taxon>Armillaria</taxon>
    </lineage>
</organism>
<dbReference type="Gene3D" id="3.40.50.300">
    <property type="entry name" value="P-loop containing nucleotide triphosphate hydrolases"/>
    <property type="match status" value="1"/>
</dbReference>
<dbReference type="PROSITE" id="PS50297">
    <property type="entry name" value="ANK_REP_REGION"/>
    <property type="match status" value="3"/>
</dbReference>
<dbReference type="EMBL" id="KZ293647">
    <property type="protein sequence ID" value="PBK99961.1"/>
    <property type="molecule type" value="Genomic_DNA"/>
</dbReference>
<dbReference type="SUPFAM" id="SSF52540">
    <property type="entry name" value="P-loop containing nucleoside triphosphate hydrolases"/>
    <property type="match status" value="1"/>
</dbReference>
<sequence>MEAVGFASALISLVDATVTVISYLNDVKNAPAERTQLLKELTSLNIFLGTLNSLVQIATEPDAPTAKWLATVRALNIPDGPFRQLSSLLEDLKRKLVPEGPRIFTTRLAERIMWKFSKEDVEDMLKKVERVKSLVMVAVQQDHLSLTQAIHEDIARVDTVVKQIASSSTRVEHSVLRLEGGISGIEGSMEKLQDNADQKQNQEKYLTIISWISPLNFRAVQSEIYSRRVDGTGRWFLASEEFLRWVDGTESCLWCPGNPGVGKTVLASIATNHLQTTGLLVLYVFCDYRSQKTQSVSQIIAALFKQLVQELGYISDFVKAIYDDHRRLDTIPSLEQLRSYLSRELQQYERVYIIVDALDELKDEDRDLLVNILRSIDNRVSLLVTSRSIASIGSLFKDCAVLSIHATDDDIGAYIVDRLSRGHLASHVSGRGDLRDDIISGVIGGAKGMFLLACLHMDSLAEATNRRHLRNALAELPDTVADAYNEALRRIDSQGKHRKELAYRILSWIVFAKRPLTVLELQHAFAVEQGAQELDVENITESDVLCSVCAGLVVIELVTPTETDYPDDPPAPTFCFVHYTTQEFLEARQSDLFPHIQLDIARSCLSYMLLQNVHLDIPGFAFRSFDITRLLVDPHSEQRYPFLAYAFCYWGLHCIQVEDSLQTDILQLLRDQRRISALYGGPHIVPFGRGIQSLHLTASFGMLQTTEILLASGANLDCADAEERTPLIYAARAASVDIVACLLRHGANTSVTDRWGRTPLMWAVSAGSEDVIKLLLQSPSISEDINAVSREVTPESALSLAVRGGSLGMVNLLLEVDGMTVHPVGRTRSILADVVSVDIAQSLLARPDIQPDWKDDRLMTPLSYAAQEGRAGVVALLIQRDDVNVNSKDFCGMTPLAHAAVSKRVDVVKALLEHSGVDPNVRDDFGRTVLAQLIVSSDYFQDPYPSSSLEGAREEISAMLLRRGDVDISAQDMYGTTPLSFAAQSGLLAIAKMILDVEDASVDIKDQDGRVPLSFYWGGTVYAQAISRTTPLVYAAINEYLDVVEVLLRRSDVDINHQDVDGIPFLHFVARRWLVDVYDLVLDVCGESVDVNVKDNNGKTLLSHAAQYCYNHMVHRLLDRKVVQADLKDNEGWTPLFYAVTNQGIRHRKVYRNSGDTEPSMLPDIDQLDFSKNSWPKSQTLVALPEHRIDLRLEVVLLLLGRSDVSPNVMDNVGHAPIYYAIKNKDIDVVKGFLEQGIVDMKTVLSIDIPDFDGGYEDVNVKDSNGRTLFSYAAERGSVVVDLLLERADLDINSQDGKGRTPLSYAVENVRIRTIEAMKRKDVNVNLGDMNGFTPLGYVGYTERLERWYGDQGRIAHMLRMYGCADNTEATKKHRISPLFLGLQAAEPEPETAQMKHALTYFVPPPSM</sequence>
<reference evidence="8" key="1">
    <citation type="journal article" date="2017" name="Nat. Ecol. Evol.">
        <title>Genome expansion and lineage-specific genetic innovations in the forest pathogenic fungi Armillaria.</title>
        <authorList>
            <person name="Sipos G."/>
            <person name="Prasanna A.N."/>
            <person name="Walter M.C."/>
            <person name="O'Connor E."/>
            <person name="Balint B."/>
            <person name="Krizsan K."/>
            <person name="Kiss B."/>
            <person name="Hess J."/>
            <person name="Varga T."/>
            <person name="Slot J."/>
            <person name="Riley R."/>
            <person name="Boka B."/>
            <person name="Rigling D."/>
            <person name="Barry K."/>
            <person name="Lee J."/>
            <person name="Mihaltcheva S."/>
            <person name="LaButti K."/>
            <person name="Lipzen A."/>
            <person name="Waldron R."/>
            <person name="Moloney N.M."/>
            <person name="Sperisen C."/>
            <person name="Kredics L."/>
            <person name="Vagvoelgyi C."/>
            <person name="Patrignani A."/>
            <person name="Fitzpatrick D."/>
            <person name="Nagy I."/>
            <person name="Doyle S."/>
            <person name="Anderson J.B."/>
            <person name="Grigoriev I.V."/>
            <person name="Gueldener U."/>
            <person name="Muensterkoetter M."/>
            <person name="Nagy L.G."/>
        </authorList>
    </citation>
    <scope>NUCLEOTIDE SEQUENCE [LARGE SCALE GENOMIC DNA]</scope>
    <source>
        <strain evidence="8">Ar21-2</strain>
    </source>
</reference>
<accession>A0A2H3DXL1</accession>
<dbReference type="Gene3D" id="1.25.40.20">
    <property type="entry name" value="Ankyrin repeat-containing domain"/>
    <property type="match status" value="4"/>
</dbReference>
<evidence type="ECO:0000259" key="6">
    <source>
        <dbReference type="Pfam" id="PF24883"/>
    </source>
</evidence>
<feature type="repeat" description="ANK" evidence="3">
    <location>
        <begin position="755"/>
        <end position="777"/>
    </location>
</feature>
<dbReference type="PROSITE" id="PS50088">
    <property type="entry name" value="ANK_REPEAT"/>
    <property type="match status" value="4"/>
</dbReference>
<keyword evidence="8" id="KW-1185">Reference proteome</keyword>
<dbReference type="SMART" id="SM00248">
    <property type="entry name" value="ANK"/>
    <property type="match status" value="13"/>
</dbReference>
<dbReference type="Pfam" id="PF24883">
    <property type="entry name" value="NPHP3_N"/>
    <property type="match status" value="1"/>
</dbReference>
<evidence type="ECO:0000313" key="7">
    <source>
        <dbReference type="EMBL" id="PBK99961.1"/>
    </source>
</evidence>